<dbReference type="InterPro" id="IPR046346">
    <property type="entry name" value="Aminoacid_DH-like_N_sf"/>
</dbReference>
<dbReference type="EMBL" id="JAUQUB010000001">
    <property type="protein sequence ID" value="MDO7882033.1"/>
    <property type="molecule type" value="Genomic_DNA"/>
</dbReference>
<dbReference type="InterPro" id="IPR013708">
    <property type="entry name" value="Shikimate_DH-bd_N"/>
</dbReference>
<evidence type="ECO:0000259" key="3">
    <source>
        <dbReference type="Pfam" id="PF08501"/>
    </source>
</evidence>
<evidence type="ECO:0000256" key="2">
    <source>
        <dbReference type="ARBA" id="ARBA00023141"/>
    </source>
</evidence>
<dbReference type="RefSeq" id="WP_305002419.1">
    <property type="nucleotide sequence ID" value="NZ_JAUQUB010000001.1"/>
</dbReference>
<evidence type="ECO:0000313" key="4">
    <source>
        <dbReference type="EMBL" id="MDO7882033.1"/>
    </source>
</evidence>
<reference evidence="4 5" key="1">
    <citation type="submission" date="2023-07" db="EMBL/GenBank/DDBJ databases">
        <title>Protaetiibacter sp. nov WY-16 isolated from soil.</title>
        <authorList>
            <person name="Liu B."/>
            <person name="Wan Y."/>
        </authorList>
    </citation>
    <scope>NUCLEOTIDE SEQUENCE [LARGE SCALE GENOMIC DNA]</scope>
    <source>
        <strain evidence="4 5">WY-16</strain>
    </source>
</reference>
<dbReference type="InterPro" id="IPR022893">
    <property type="entry name" value="Shikimate_DH_fam"/>
</dbReference>
<dbReference type="Pfam" id="PF08501">
    <property type="entry name" value="Shikimate_dh_N"/>
    <property type="match status" value="1"/>
</dbReference>
<proteinExistence type="predicted"/>
<dbReference type="GO" id="GO:0004764">
    <property type="term" value="F:shikimate 3-dehydrogenase (NADP+) activity"/>
    <property type="evidence" value="ECO:0007669"/>
    <property type="project" value="UniProtKB-EC"/>
</dbReference>
<comment type="caution">
    <text evidence="4">The sequence shown here is derived from an EMBL/GenBank/DDBJ whole genome shotgun (WGS) entry which is preliminary data.</text>
</comment>
<feature type="domain" description="Shikimate dehydrogenase substrate binding N-terminal" evidence="3">
    <location>
        <begin position="10"/>
        <end position="91"/>
    </location>
</feature>
<dbReference type="CDD" id="cd01065">
    <property type="entry name" value="NAD_bind_Shikimate_DH"/>
    <property type="match status" value="1"/>
</dbReference>
<dbReference type="InterPro" id="IPR036291">
    <property type="entry name" value="NAD(P)-bd_dom_sf"/>
</dbReference>
<keyword evidence="2" id="KW-0057">Aromatic amino acid biosynthesis</keyword>
<dbReference type="EC" id="1.1.1.25" evidence="4"/>
<name>A0ABT9BLZ7_9MICO</name>
<sequence>MSDPRTRLAVLGSPIAHSKSPLIQRAAYRELGLDWSYEAVEMTGDRLPVFVDSLDGSWRGLSLTMPLKRDILPLLDRAHPMVERVGGANTVLFADNEVQGFNTDVLGAVASLRSVGVESLESVTLLGAGATAASVLVAVGELGARRAVVCARTPAKALGLVALGEQEGIEVVVREWSADVGPGIPDAVISTVPGGQNDLVFPEAVRASSVLFDVAYDPWPSALALAWQEAGGAVVSGLELLLQQAVGQVRIFVGGDPDAPLPDEPRVLEAMRAAVA</sequence>
<organism evidence="4 5">
    <name type="scientific">Antiquaquibacter soli</name>
    <dbReference type="NCBI Taxonomy" id="3064523"/>
    <lineage>
        <taxon>Bacteria</taxon>
        <taxon>Bacillati</taxon>
        <taxon>Actinomycetota</taxon>
        <taxon>Actinomycetes</taxon>
        <taxon>Micrococcales</taxon>
        <taxon>Microbacteriaceae</taxon>
        <taxon>Antiquaquibacter</taxon>
    </lineage>
</organism>
<comment type="pathway">
    <text evidence="1">Metabolic intermediate biosynthesis; chorismate biosynthesis; chorismate from D-erythrose 4-phosphate and phosphoenolpyruvate: step 4/7.</text>
</comment>
<dbReference type="SUPFAM" id="SSF51735">
    <property type="entry name" value="NAD(P)-binding Rossmann-fold domains"/>
    <property type="match status" value="1"/>
</dbReference>
<dbReference type="Gene3D" id="3.40.50.720">
    <property type="entry name" value="NAD(P)-binding Rossmann-like Domain"/>
    <property type="match status" value="1"/>
</dbReference>
<protein>
    <submittedName>
        <fullName evidence="4">Shikimate dehydrogenase</fullName>
        <ecNumber evidence="4">1.1.1.25</ecNumber>
    </submittedName>
</protein>
<dbReference type="PANTHER" id="PTHR21089:SF1">
    <property type="entry name" value="BIFUNCTIONAL 3-DEHYDROQUINATE DEHYDRATASE_SHIKIMATE DEHYDROGENASE, CHLOROPLASTIC"/>
    <property type="match status" value="1"/>
</dbReference>
<accession>A0ABT9BLZ7</accession>
<gene>
    <name evidence="4" type="ORF">Q5716_07300</name>
</gene>
<evidence type="ECO:0000256" key="1">
    <source>
        <dbReference type="ARBA" id="ARBA00004871"/>
    </source>
</evidence>
<dbReference type="Gene3D" id="3.40.50.10860">
    <property type="entry name" value="Leucine Dehydrogenase, chain A, domain 1"/>
    <property type="match status" value="1"/>
</dbReference>
<dbReference type="Proteomes" id="UP001241072">
    <property type="component" value="Unassembled WGS sequence"/>
</dbReference>
<dbReference type="NCBIfam" id="NF001311">
    <property type="entry name" value="PRK00258.1-3"/>
    <property type="match status" value="1"/>
</dbReference>
<evidence type="ECO:0000313" key="5">
    <source>
        <dbReference type="Proteomes" id="UP001241072"/>
    </source>
</evidence>
<dbReference type="PANTHER" id="PTHR21089">
    <property type="entry name" value="SHIKIMATE DEHYDROGENASE"/>
    <property type="match status" value="1"/>
</dbReference>
<dbReference type="SUPFAM" id="SSF53223">
    <property type="entry name" value="Aminoacid dehydrogenase-like, N-terminal domain"/>
    <property type="match status" value="1"/>
</dbReference>
<keyword evidence="5" id="KW-1185">Reference proteome</keyword>
<keyword evidence="2" id="KW-0028">Amino-acid biosynthesis</keyword>
<keyword evidence="4" id="KW-0560">Oxidoreductase</keyword>